<gene>
    <name evidence="3" type="ORF">MENT_LOCUS38090</name>
</gene>
<dbReference type="OrthoDB" id="5806595at2759"/>
<dbReference type="FunFam" id="1.10.8.10:FF:000009">
    <property type="entry name" value="Putative E3 ubiquitin-protein ligase UBR5"/>
    <property type="match status" value="1"/>
</dbReference>
<feature type="domain" description="E3 ubiquitin-protein ligase UBR5 ubiquitin-associated" evidence="2">
    <location>
        <begin position="163"/>
        <end position="212"/>
    </location>
</feature>
<feature type="compositionally biased region" description="Low complexity" evidence="1">
    <location>
        <begin position="96"/>
        <end position="124"/>
    </location>
</feature>
<dbReference type="GO" id="GO:0034450">
    <property type="term" value="F:ubiquitin-ubiquitin ligase activity"/>
    <property type="evidence" value="ECO:0007669"/>
    <property type="project" value="TreeGrafter"/>
</dbReference>
<dbReference type="GO" id="GO:0005737">
    <property type="term" value="C:cytoplasm"/>
    <property type="evidence" value="ECO:0007669"/>
    <property type="project" value="TreeGrafter"/>
</dbReference>
<protein>
    <recommendedName>
        <fullName evidence="2">E3 ubiquitin-protein ligase UBR5 ubiquitin-associated domain-containing protein</fullName>
    </recommendedName>
</protein>
<accession>A0A6V7WF62</accession>
<dbReference type="InterPro" id="IPR024725">
    <property type="entry name" value="UBR5_UBA"/>
</dbReference>
<dbReference type="AlphaFoldDB" id="A0A6V7WF62"/>
<evidence type="ECO:0000259" key="2">
    <source>
        <dbReference type="Pfam" id="PF11547"/>
    </source>
</evidence>
<organism evidence="3 4">
    <name type="scientific">Meloidogyne enterolobii</name>
    <name type="common">Root-knot nematode worm</name>
    <name type="synonym">Meloidogyne mayaguensis</name>
    <dbReference type="NCBI Taxonomy" id="390850"/>
    <lineage>
        <taxon>Eukaryota</taxon>
        <taxon>Metazoa</taxon>
        <taxon>Ecdysozoa</taxon>
        <taxon>Nematoda</taxon>
        <taxon>Chromadorea</taxon>
        <taxon>Rhabditida</taxon>
        <taxon>Tylenchina</taxon>
        <taxon>Tylenchomorpha</taxon>
        <taxon>Tylenchoidea</taxon>
        <taxon>Meloidogynidae</taxon>
        <taxon>Meloidogyninae</taxon>
        <taxon>Meloidogyne</taxon>
    </lineage>
</organism>
<dbReference type="PANTHER" id="PTHR46276">
    <property type="entry name" value="E3 UBIQUITIN-PROTEIN LIGASE UBR5"/>
    <property type="match status" value="1"/>
</dbReference>
<dbReference type="GO" id="GO:0043130">
    <property type="term" value="F:ubiquitin binding"/>
    <property type="evidence" value="ECO:0007669"/>
    <property type="project" value="InterPro"/>
</dbReference>
<name>A0A6V7WF62_MELEN</name>
<reference evidence="3 4" key="1">
    <citation type="submission" date="2020-08" db="EMBL/GenBank/DDBJ databases">
        <authorList>
            <person name="Koutsovoulos G."/>
            <person name="Danchin GJ E."/>
        </authorList>
    </citation>
    <scope>NUCLEOTIDE SEQUENCE [LARGE SCALE GENOMIC DNA]</scope>
</reference>
<dbReference type="EMBL" id="CAJEWN010000554">
    <property type="protein sequence ID" value="CAD2185646.1"/>
    <property type="molecule type" value="Genomic_DNA"/>
</dbReference>
<comment type="caution">
    <text evidence="3">The sequence shown here is derived from an EMBL/GenBank/DDBJ whole genome shotgun (WGS) entry which is preliminary data.</text>
</comment>
<dbReference type="CDD" id="cd14423">
    <property type="entry name" value="CUE_UBR5"/>
    <property type="match status" value="1"/>
</dbReference>
<evidence type="ECO:0000256" key="1">
    <source>
        <dbReference type="SAM" id="MobiDB-lite"/>
    </source>
</evidence>
<proteinExistence type="predicted"/>
<dbReference type="PANTHER" id="PTHR46276:SF1">
    <property type="entry name" value="E3 UBIQUITIN-PROTEIN LIGASE UBR5"/>
    <property type="match status" value="1"/>
</dbReference>
<dbReference type="Proteomes" id="UP000580250">
    <property type="component" value="Unassembled WGS sequence"/>
</dbReference>
<dbReference type="GO" id="GO:0090263">
    <property type="term" value="P:positive regulation of canonical Wnt signaling pathway"/>
    <property type="evidence" value="ECO:0007669"/>
    <property type="project" value="TreeGrafter"/>
</dbReference>
<feature type="region of interest" description="Disordered" evidence="1">
    <location>
        <begin position="89"/>
        <end position="124"/>
    </location>
</feature>
<sequence>MTEDKQLFLFGHTLPGNENLLLERIKECAEKRNKGYCSTSPGCTVLRKIPAEDVLQVTAGHNYVAFLLKDHRVARLRYEIVANTIESTAPTDKNESGPGSSTAPATTTAGSSDPASASANAAANAANRTAKIRRIMMTRPGTRSGGFCRTGVVIDRNRSRPMIPASSVPEDLIVQCQVVLQGKSRDVIVRELQRTNLNVNEAVNNLLSRDDDEMDDLVDTSEAYLHEELLFCSMLVFVPMEVVLQQPLYLIATAFILLEMATNT</sequence>
<evidence type="ECO:0000313" key="4">
    <source>
        <dbReference type="Proteomes" id="UP000580250"/>
    </source>
</evidence>
<dbReference type="Pfam" id="PF11547">
    <property type="entry name" value="E3_UbLigase_EDD"/>
    <property type="match status" value="1"/>
</dbReference>
<dbReference type="Gene3D" id="1.10.8.10">
    <property type="entry name" value="DNA helicase RuvA subunit, C-terminal domain"/>
    <property type="match status" value="1"/>
</dbReference>
<dbReference type="GO" id="GO:0005634">
    <property type="term" value="C:nucleus"/>
    <property type="evidence" value="ECO:0007669"/>
    <property type="project" value="TreeGrafter"/>
</dbReference>
<dbReference type="GO" id="GO:0000209">
    <property type="term" value="P:protein polyubiquitination"/>
    <property type="evidence" value="ECO:0007669"/>
    <property type="project" value="TreeGrafter"/>
</dbReference>
<evidence type="ECO:0000313" key="3">
    <source>
        <dbReference type="EMBL" id="CAD2185646.1"/>
    </source>
</evidence>